<proteinExistence type="predicted"/>
<reference evidence="1 2" key="1">
    <citation type="submission" date="2017-12" db="EMBL/GenBank/DDBJ databases">
        <title>Phylogenetic diversity of female urinary microbiome.</title>
        <authorList>
            <person name="Thomas-White K."/>
            <person name="Wolfe A.J."/>
        </authorList>
    </citation>
    <scope>NUCLEOTIDE SEQUENCE [LARGE SCALE GENOMIC DNA]</scope>
    <source>
        <strain evidence="1 2">UMB0085</strain>
    </source>
</reference>
<dbReference type="Proteomes" id="UP000235119">
    <property type="component" value="Unassembled WGS sequence"/>
</dbReference>
<gene>
    <name evidence="1" type="ORF">CYJ79_05290</name>
</gene>
<sequence>MFLGGKIMNKILTFAAGVAIGVVYKDTILQVAKQVEAAKDAKFDKKLEDKLAKHFKDVGEQAKEELDKKVPGAFDPSNLDDLY</sequence>
<name>A0A2N5KYW1_9LACO</name>
<dbReference type="AlphaFoldDB" id="A0A2N5KYW1"/>
<accession>A0A2N5KYW1</accession>
<comment type="caution">
    <text evidence="1">The sequence shown here is derived from an EMBL/GenBank/DDBJ whole genome shotgun (WGS) entry which is preliminary data.</text>
</comment>
<dbReference type="EMBL" id="PKIW01000020">
    <property type="protein sequence ID" value="PLT11363.1"/>
    <property type="molecule type" value="Genomic_DNA"/>
</dbReference>
<organism evidence="1 2">
    <name type="scientific">Lactobacillus crispatus</name>
    <dbReference type="NCBI Taxonomy" id="47770"/>
    <lineage>
        <taxon>Bacteria</taxon>
        <taxon>Bacillati</taxon>
        <taxon>Bacillota</taxon>
        <taxon>Bacilli</taxon>
        <taxon>Lactobacillales</taxon>
        <taxon>Lactobacillaceae</taxon>
        <taxon>Lactobacillus</taxon>
    </lineage>
</organism>
<evidence type="ECO:0000313" key="2">
    <source>
        <dbReference type="Proteomes" id="UP000235119"/>
    </source>
</evidence>
<protein>
    <submittedName>
        <fullName evidence="1">Uncharacterized protein</fullName>
    </submittedName>
</protein>
<evidence type="ECO:0000313" key="1">
    <source>
        <dbReference type="EMBL" id="PLT11363.1"/>
    </source>
</evidence>